<comment type="caution">
    <text evidence="1">The sequence shown here is derived from an EMBL/GenBank/DDBJ whole genome shotgun (WGS) entry which is preliminary data.</text>
</comment>
<keyword evidence="2" id="KW-1185">Reference proteome</keyword>
<organism evidence="1 2">
    <name type="scientific">Trichinella pseudospiralis</name>
    <name type="common">Parasitic roundworm</name>
    <dbReference type="NCBI Taxonomy" id="6337"/>
    <lineage>
        <taxon>Eukaryota</taxon>
        <taxon>Metazoa</taxon>
        <taxon>Ecdysozoa</taxon>
        <taxon>Nematoda</taxon>
        <taxon>Enoplea</taxon>
        <taxon>Dorylaimia</taxon>
        <taxon>Trichinellida</taxon>
        <taxon>Trichinellidae</taxon>
        <taxon>Trichinella</taxon>
    </lineage>
</organism>
<dbReference type="EMBL" id="JYDT01000179">
    <property type="protein sequence ID" value="KRY82340.1"/>
    <property type="molecule type" value="Genomic_DNA"/>
</dbReference>
<name>A0A0V1F899_TRIPS</name>
<accession>A0A0V1F899</accession>
<sequence length="222" mass="25026">MEYCQVGALPRVCLLLQRRAFGDNGNQQCGSGSQSQRSANETDLGELCRQMQRRCKRFDTPSRCSKPQLALSCISSTANNKVSKTASRQGLFWNLFLEPEVRFCVFTLYVAFDCVWQVILVKGGATAAADLVHDAGTLVCSRIFRFLSVFCHGSVCSMMETIELLNPNISEIICTNLVHLLRLKRCELLAWEGCIFWNSRPDDSSLSEQLKLTTDYLKMVQF</sequence>
<dbReference type="Proteomes" id="UP000054995">
    <property type="component" value="Unassembled WGS sequence"/>
</dbReference>
<proteinExistence type="predicted"/>
<evidence type="ECO:0000313" key="1">
    <source>
        <dbReference type="EMBL" id="KRY82340.1"/>
    </source>
</evidence>
<protein>
    <submittedName>
        <fullName evidence="1">Uncharacterized protein</fullName>
    </submittedName>
</protein>
<dbReference type="AlphaFoldDB" id="A0A0V1F899"/>
<reference evidence="1 2" key="1">
    <citation type="submission" date="2015-01" db="EMBL/GenBank/DDBJ databases">
        <title>Evolution of Trichinella species and genotypes.</title>
        <authorList>
            <person name="Korhonen P.K."/>
            <person name="Edoardo P."/>
            <person name="Giuseppe L.R."/>
            <person name="Gasser R.B."/>
        </authorList>
    </citation>
    <scope>NUCLEOTIDE SEQUENCE [LARGE SCALE GENOMIC DNA]</scope>
    <source>
        <strain evidence="1">ISS470</strain>
    </source>
</reference>
<evidence type="ECO:0000313" key="2">
    <source>
        <dbReference type="Proteomes" id="UP000054995"/>
    </source>
</evidence>
<gene>
    <name evidence="1" type="ORF">T4D_3678</name>
</gene>